<reference evidence="1" key="2">
    <citation type="submission" date="2005-07" db="EMBL/GenBank/DDBJ databases">
        <authorList>
            <person name="Mural R.J."/>
            <person name="Li P.W."/>
            <person name="Adams M.D."/>
            <person name="Amanatides P.G."/>
            <person name="Baden-Tillson H."/>
            <person name="Barnstead M."/>
            <person name="Chin S.H."/>
            <person name="Dew I."/>
            <person name="Evans C.A."/>
            <person name="Ferriera S."/>
            <person name="Flanigan M."/>
            <person name="Fosler C."/>
            <person name="Glodek A."/>
            <person name="Gu Z."/>
            <person name="Holt R.A."/>
            <person name="Jennings D."/>
            <person name="Kraft C.L."/>
            <person name="Lu F."/>
            <person name="Nguyen T."/>
            <person name="Nusskern D.R."/>
            <person name="Pfannkoch C.M."/>
            <person name="Sitter C."/>
            <person name="Sutton G.G."/>
            <person name="Venter J.C."/>
            <person name="Wang Z."/>
            <person name="Woodage T."/>
            <person name="Zheng X.H."/>
            <person name="Zhong F."/>
        </authorList>
    </citation>
    <scope>NUCLEOTIDE SEQUENCE</scope>
    <source>
        <strain evidence="1">BN</strain>
    </source>
</reference>
<reference evidence="1" key="1">
    <citation type="journal article" date="2005" name="Genome Res.">
        <title>Gene and alternative splicing annotation with AIR.</title>
        <authorList>
            <person name="Florea L."/>
            <person name="Di Francesco V."/>
            <person name="Miller J."/>
            <person name="Turner R."/>
            <person name="Yao A."/>
            <person name="Harris M."/>
            <person name="Walenz B."/>
            <person name="Mobarry C."/>
            <person name="Merkulov G.V."/>
            <person name="Charlab R."/>
            <person name="Dew I."/>
            <person name="Deng Z."/>
            <person name="Istrail S."/>
            <person name="Li P."/>
            <person name="Sutton G."/>
        </authorList>
    </citation>
    <scope>NUCLEOTIDE SEQUENCE</scope>
    <source>
        <strain evidence="1">BN</strain>
    </source>
</reference>
<accession>A6HBL0</accession>
<name>A6HBL0_RAT</name>
<proteinExistence type="predicted"/>
<dbReference type="EMBL" id="CH473947">
    <property type="protein sequence ID" value="EDM03415.1"/>
    <property type="molecule type" value="Genomic_DNA"/>
</dbReference>
<evidence type="ECO:0000313" key="1">
    <source>
        <dbReference type="EMBL" id="EDM03415.1"/>
    </source>
</evidence>
<protein>
    <submittedName>
        <fullName evidence="1">Cofilin 2, muscle (Predicted), isoform CRA_a</fullName>
    </submittedName>
</protein>
<dbReference type="Proteomes" id="UP000234681">
    <property type="component" value="Chromosome 6"/>
</dbReference>
<dbReference type="EMBL" id="CH473947">
    <property type="protein sequence ID" value="EDM03416.1"/>
    <property type="molecule type" value="Genomic_DNA"/>
</dbReference>
<dbReference type="AlphaFoldDB" id="A6HBL0"/>
<organism evidence="1">
    <name type="scientific">Rattus norvegicus</name>
    <name type="common">Rat</name>
    <dbReference type="NCBI Taxonomy" id="10116"/>
    <lineage>
        <taxon>Eukaryota</taxon>
        <taxon>Metazoa</taxon>
        <taxon>Chordata</taxon>
        <taxon>Craniata</taxon>
        <taxon>Vertebrata</taxon>
        <taxon>Euteleostomi</taxon>
        <taxon>Mammalia</taxon>
        <taxon>Eutheria</taxon>
        <taxon>Euarchontoglires</taxon>
        <taxon>Glires</taxon>
        <taxon>Rodentia</taxon>
        <taxon>Myomorpha</taxon>
        <taxon>Muroidea</taxon>
        <taxon>Muridae</taxon>
        <taxon>Murinae</taxon>
        <taxon>Rattus</taxon>
    </lineage>
</organism>
<gene>
    <name evidence="1" type="primary">Cfl2_predicted</name>
    <name evidence="1" type="ORF">rCG_62072</name>
</gene>
<sequence>MVTKLCTGIWNFFPLIFGLKYLKITYIQSLKEWYFYKCLCYNMEIKIFLHFGILHLICSLDKLGD</sequence>